<dbReference type="EMBL" id="DWUU01000054">
    <property type="protein sequence ID" value="HJD43130.1"/>
    <property type="molecule type" value="Genomic_DNA"/>
</dbReference>
<proteinExistence type="predicted"/>
<keyword evidence="1" id="KW-0175">Coiled coil</keyword>
<reference evidence="2" key="1">
    <citation type="journal article" date="2021" name="PeerJ">
        <title>Extensive microbial diversity within the chicken gut microbiome revealed by metagenomics and culture.</title>
        <authorList>
            <person name="Gilroy R."/>
            <person name="Ravi A."/>
            <person name="Getino M."/>
            <person name="Pursley I."/>
            <person name="Horton D.L."/>
            <person name="Alikhan N.F."/>
            <person name="Baker D."/>
            <person name="Gharbi K."/>
            <person name="Hall N."/>
            <person name="Watson M."/>
            <person name="Adriaenssens E.M."/>
            <person name="Foster-Nyarko E."/>
            <person name="Jarju S."/>
            <person name="Secka A."/>
            <person name="Antonio M."/>
            <person name="Oren A."/>
            <person name="Chaudhuri R.R."/>
            <person name="La Ragione R."/>
            <person name="Hildebrand F."/>
            <person name="Pallen M.J."/>
        </authorList>
    </citation>
    <scope>NUCLEOTIDE SEQUENCE</scope>
    <source>
        <strain evidence="2">ChiBcec15-3976</strain>
    </source>
</reference>
<evidence type="ECO:0008006" key="4">
    <source>
        <dbReference type="Google" id="ProtNLM"/>
    </source>
</evidence>
<reference evidence="2" key="2">
    <citation type="submission" date="2021-04" db="EMBL/GenBank/DDBJ databases">
        <authorList>
            <person name="Gilroy R."/>
        </authorList>
    </citation>
    <scope>NUCLEOTIDE SEQUENCE</scope>
    <source>
        <strain evidence="2">ChiBcec15-3976</strain>
    </source>
</reference>
<gene>
    <name evidence="2" type="ORF">H9910_09025</name>
</gene>
<evidence type="ECO:0000256" key="1">
    <source>
        <dbReference type="SAM" id="Coils"/>
    </source>
</evidence>
<name>A0A9D2RE53_9FIRM</name>
<dbReference type="Proteomes" id="UP000823909">
    <property type="component" value="Unassembled WGS sequence"/>
</dbReference>
<protein>
    <recommendedName>
        <fullName evidence="4">Transposase (putative) YhgA-like domain-containing protein</fullName>
    </recommendedName>
</protein>
<organism evidence="2 3">
    <name type="scientific">Candidatus Mediterraneibacter quadrami</name>
    <dbReference type="NCBI Taxonomy" id="2838684"/>
    <lineage>
        <taxon>Bacteria</taxon>
        <taxon>Bacillati</taxon>
        <taxon>Bacillota</taxon>
        <taxon>Clostridia</taxon>
        <taxon>Lachnospirales</taxon>
        <taxon>Lachnospiraceae</taxon>
        <taxon>Mediterraneibacter</taxon>
    </lineage>
</organism>
<evidence type="ECO:0000313" key="3">
    <source>
        <dbReference type="Proteomes" id="UP000823909"/>
    </source>
</evidence>
<feature type="coiled-coil region" evidence="1">
    <location>
        <begin position="235"/>
        <end position="298"/>
    </location>
</feature>
<comment type="caution">
    <text evidence="2">The sequence shown here is derived from an EMBL/GenBank/DDBJ whole genome shotgun (WGS) entry which is preliminary data.</text>
</comment>
<sequence>MTQKFNNDQEYPAANREYKDSLFRLVFQKKEDLLSLYNAVNGSNYDDPDELEVNTLGNVLYLTKKNDISFLISGMMNLYEHQSTFNPNMPIRGLMYLCKLYEKYIIKNKIDIYTSTPKTLPFPQYFVFYNGTKSEPDRQDLNLSDLFKKPVIPVKPCLECVATMLNINYGHNKDLLEKCQRLKEYAIFVDTVRQELSSDRPLELAVSSAIDICIRKNILPDILTDQKAEVIQMILETYDKELHDKTLRNEGQEEERENGIRQLLSALYELNIPKDTALQKLKEKYPLSENEAENYLAEYWSE</sequence>
<accession>A0A9D2RE53</accession>
<evidence type="ECO:0000313" key="2">
    <source>
        <dbReference type="EMBL" id="HJD43130.1"/>
    </source>
</evidence>
<dbReference type="AlphaFoldDB" id="A0A9D2RE53"/>